<keyword evidence="6" id="KW-0998">Cell outer membrane</keyword>
<evidence type="ECO:0000256" key="2">
    <source>
        <dbReference type="ARBA" id="ARBA00022448"/>
    </source>
</evidence>
<evidence type="ECO:0000256" key="6">
    <source>
        <dbReference type="ARBA" id="ARBA00023237"/>
    </source>
</evidence>
<organism evidence="9 10">
    <name type="scientific">Luteimonas kalidii</name>
    <dbReference type="NCBI Taxonomy" id="3042025"/>
    <lineage>
        <taxon>Bacteria</taxon>
        <taxon>Pseudomonadati</taxon>
        <taxon>Pseudomonadota</taxon>
        <taxon>Gammaproteobacteria</taxon>
        <taxon>Lysobacterales</taxon>
        <taxon>Lysobacteraceae</taxon>
        <taxon>Luteimonas</taxon>
    </lineage>
</organism>
<feature type="signal peptide" evidence="7">
    <location>
        <begin position="1"/>
        <end position="33"/>
    </location>
</feature>
<dbReference type="Pfam" id="PF25183">
    <property type="entry name" value="OMP_b-brl_4"/>
    <property type="match status" value="2"/>
</dbReference>
<keyword evidence="7" id="KW-0732">Signal</keyword>
<evidence type="ECO:0000256" key="5">
    <source>
        <dbReference type="ARBA" id="ARBA00023136"/>
    </source>
</evidence>
<dbReference type="PANTHER" id="PTHR30069:SF46">
    <property type="entry name" value="OAR PROTEIN"/>
    <property type="match status" value="1"/>
</dbReference>
<sequence>MNRKIRSASRRFDRSVLSCALAGCMLLSAPVFAQSTAGAIRGQVMADSAPATDARVTATNLATGLTRSVQTTASGNYNLAGLPPGTYRIDVTAAGQTNSQNVTLAVGQTATLNLGVGGVAEAAPTGEATDLDAVVVTAQALVETKTSEIATYVSPKQIQALPQASRNFLAFADIVPGVTFNTGGDGSTSLRSGPQLSNGINVFIDGVGQKDYVLKGGITGQDSSRGNPFPQLGISEYKVITSNYKAEYDQLSSAGITAVTKSGTNEFSGEFFWDHTASDWREATPVEDREGEKVRSKEEQYGASFGGPIIQDAMHFFVTYEAKEYNSPRTITPGGNLTIEDLPPQFQPIASAPAAVPFKEDLYFGKIDWTVAEGHLLELTVKRREEDEVTNVGNGPNTPERATLKAGEETRIDLRYQFSSMDWLNDAHLTFEDSFFSPRAASLANGYRLYSPRQGQEDIQNPDMEEILNLGGGGDFQDKGQKGVSFQNDLTFFGWEGHTLKAGVKYKKIDLSAFEQSPYTPQFRYDMLQDLSQPYFVEFSAPGNGFPTTVESDATQFGIYIQDDWEVNDRLTLNLGVRWDYEENPSFEEHVTPDTLVTRLRDYAAARPGMDYDIENYISSGSNRDADKDNIAPRLGFSYDLTGDQRHVLFGGAGRSYNRNQFDYLSYEQYRLAFQRYSFYFDTPGHDCNDPDRPQSPCLAWDPAYLQPGALESLIVPGSNFGAEVFLMNNDLKTPYSDQFSLGIRNTIPMFGYDWNSSVTLVHILSHDGILFTVGNRRADGGFYPPGVQFGNAPDADLPGYNRFFLGNNAVETRLNSLLWSLDKPYTAESGWGTSLAYTFSDAKENRESSDQFTFDYPNLDEVAFIRSNGIPKHKIVATGIADYWGVTFSSKLTWSSPVGNTGLNCFEGVDPGACNVVGRFETYYFDEQDFFQLDLAAQKEWDTGGGILFRVRGDILNVTNEINYTDFGDFIGTASTVDANFGQRTGLGITGPTRTFKVTMGFSW</sequence>
<reference evidence="9 10" key="1">
    <citation type="submission" date="2023-04" db="EMBL/GenBank/DDBJ databases">
        <title>Luteimonas sp. M1R5S59.</title>
        <authorList>
            <person name="Sun J.-Q."/>
        </authorList>
    </citation>
    <scope>NUCLEOTIDE SEQUENCE [LARGE SCALE GENOMIC DNA]</scope>
    <source>
        <strain evidence="9 10">M1R5S59</strain>
    </source>
</reference>
<evidence type="ECO:0000313" key="10">
    <source>
        <dbReference type="Proteomes" id="UP001156873"/>
    </source>
</evidence>
<dbReference type="InterPro" id="IPR039426">
    <property type="entry name" value="TonB-dep_rcpt-like"/>
</dbReference>
<dbReference type="Gene3D" id="2.60.40.1120">
    <property type="entry name" value="Carboxypeptidase-like, regulatory domain"/>
    <property type="match status" value="1"/>
</dbReference>
<dbReference type="RefSeq" id="WP_280578149.1">
    <property type="nucleotide sequence ID" value="NZ_JARXRO010000014.1"/>
</dbReference>
<evidence type="ECO:0000256" key="1">
    <source>
        <dbReference type="ARBA" id="ARBA00004571"/>
    </source>
</evidence>
<protein>
    <submittedName>
        <fullName evidence="9">TonB-dependent receptor</fullName>
    </submittedName>
</protein>
<feature type="domain" description="TonB-dependent transporter Oar-like beta-barrel" evidence="8">
    <location>
        <begin position="356"/>
        <end position="857"/>
    </location>
</feature>
<accession>A0ABT6JT33</accession>
<dbReference type="Proteomes" id="UP001156873">
    <property type="component" value="Unassembled WGS sequence"/>
</dbReference>
<dbReference type="InterPro" id="IPR057601">
    <property type="entry name" value="Oar-like_b-barrel"/>
</dbReference>
<keyword evidence="9" id="KW-0675">Receptor</keyword>
<gene>
    <name evidence="9" type="ORF">QFW81_07885</name>
</gene>
<keyword evidence="5" id="KW-0472">Membrane</keyword>
<dbReference type="InterPro" id="IPR036942">
    <property type="entry name" value="Beta-barrel_TonB_sf"/>
</dbReference>
<keyword evidence="2" id="KW-0813">Transport</keyword>
<dbReference type="Gene3D" id="2.40.170.20">
    <property type="entry name" value="TonB-dependent receptor, beta-barrel domain"/>
    <property type="match status" value="1"/>
</dbReference>
<evidence type="ECO:0000259" key="8">
    <source>
        <dbReference type="Pfam" id="PF25183"/>
    </source>
</evidence>
<evidence type="ECO:0000256" key="7">
    <source>
        <dbReference type="SAM" id="SignalP"/>
    </source>
</evidence>
<dbReference type="SUPFAM" id="SSF56935">
    <property type="entry name" value="Porins"/>
    <property type="match status" value="1"/>
</dbReference>
<evidence type="ECO:0000256" key="4">
    <source>
        <dbReference type="ARBA" id="ARBA00022692"/>
    </source>
</evidence>
<feature type="domain" description="TonB-dependent transporter Oar-like beta-barrel" evidence="8">
    <location>
        <begin position="259"/>
        <end position="330"/>
    </location>
</feature>
<dbReference type="PANTHER" id="PTHR30069">
    <property type="entry name" value="TONB-DEPENDENT OUTER MEMBRANE RECEPTOR"/>
    <property type="match status" value="1"/>
</dbReference>
<proteinExistence type="predicted"/>
<evidence type="ECO:0000313" key="9">
    <source>
        <dbReference type="EMBL" id="MDH5833845.1"/>
    </source>
</evidence>
<evidence type="ECO:0000256" key="3">
    <source>
        <dbReference type="ARBA" id="ARBA00022452"/>
    </source>
</evidence>
<feature type="chain" id="PRO_5045918271" evidence="7">
    <location>
        <begin position="34"/>
        <end position="1005"/>
    </location>
</feature>
<keyword evidence="3" id="KW-1134">Transmembrane beta strand</keyword>
<comment type="caution">
    <text evidence="9">The sequence shown here is derived from an EMBL/GenBank/DDBJ whole genome shotgun (WGS) entry which is preliminary data.</text>
</comment>
<dbReference type="Pfam" id="PF13620">
    <property type="entry name" value="CarboxypepD_reg"/>
    <property type="match status" value="1"/>
</dbReference>
<dbReference type="SUPFAM" id="SSF49452">
    <property type="entry name" value="Starch-binding domain-like"/>
    <property type="match status" value="1"/>
</dbReference>
<dbReference type="InterPro" id="IPR013784">
    <property type="entry name" value="Carb-bd-like_fold"/>
</dbReference>
<name>A0ABT6JT33_9GAMM</name>
<keyword evidence="10" id="KW-1185">Reference proteome</keyword>
<dbReference type="EMBL" id="JARXRO010000014">
    <property type="protein sequence ID" value="MDH5833845.1"/>
    <property type="molecule type" value="Genomic_DNA"/>
</dbReference>
<keyword evidence="4" id="KW-0812">Transmembrane</keyword>
<comment type="subcellular location">
    <subcellularLocation>
        <location evidence="1">Cell outer membrane</location>
        <topology evidence="1">Multi-pass membrane protein</topology>
    </subcellularLocation>
</comment>